<dbReference type="EC" id="2.7.7.8" evidence="6"/>
<dbReference type="Gene3D" id="3.30.230.70">
    <property type="entry name" value="GHMP Kinase, N-terminal domain"/>
    <property type="match status" value="2"/>
</dbReference>
<organism evidence="8 9">
    <name type="scientific">Spiroplasma ixodetis</name>
    <dbReference type="NCBI Taxonomy" id="2141"/>
    <lineage>
        <taxon>Bacteria</taxon>
        <taxon>Bacillati</taxon>
        <taxon>Mycoplasmatota</taxon>
        <taxon>Mollicutes</taxon>
        <taxon>Entomoplasmatales</taxon>
        <taxon>Spiroplasmataceae</taxon>
        <taxon>Spiroplasma</taxon>
    </lineage>
</organism>
<dbReference type="InterPro" id="IPR003029">
    <property type="entry name" value="S1_domain"/>
</dbReference>
<dbReference type="CDD" id="cd02393">
    <property type="entry name" value="KH-I_PNPase"/>
    <property type="match status" value="1"/>
</dbReference>
<dbReference type="HAMAP" id="MF_01595">
    <property type="entry name" value="PNPase"/>
    <property type="match status" value="1"/>
</dbReference>
<dbReference type="InterPro" id="IPR015847">
    <property type="entry name" value="ExoRNase_PH_dom2"/>
</dbReference>
<dbReference type="Pfam" id="PF00575">
    <property type="entry name" value="S1"/>
    <property type="match status" value="1"/>
</dbReference>
<dbReference type="SUPFAM" id="SSF46915">
    <property type="entry name" value="Polynucleotide phosphorylase/guanosine pentaphosphate synthase (PNPase/GPSI), domain 3"/>
    <property type="match status" value="1"/>
</dbReference>
<dbReference type="InterPro" id="IPR001247">
    <property type="entry name" value="ExoRNase_PH_dom1"/>
</dbReference>
<evidence type="ECO:0000313" key="8">
    <source>
        <dbReference type="EMBL" id="BDT03005.1"/>
    </source>
</evidence>
<protein>
    <recommendedName>
        <fullName evidence="6">Polyribonucleotide nucleotidyltransferase</fullName>
        <ecNumber evidence="6">2.7.7.8</ecNumber>
    </recommendedName>
    <alternativeName>
        <fullName evidence="6">Polynucleotide phosphorylase</fullName>
        <shortName evidence="6">PNPase</shortName>
    </alternativeName>
</protein>
<dbReference type="PROSITE" id="PS50126">
    <property type="entry name" value="S1"/>
    <property type="match status" value="1"/>
</dbReference>
<sequence>MLKEKFLFKEGKYELIVELGTMANLAEKSVKITYGNTVVLTTVSYNEVINNQDFFPLQIVFQEKLYSVGKIPGGFLKREGRPSEYATLCARLIDRSIRPLFPKGFVNEVQVVNNVFALDDACDIRVNAAFGTSLALGLSSLPFQGPSATVVVGKINDELVLNPTQEQLLNSKMELIVGGTKDAINMVEAGCHDILEKDMIKALKFAHEHIIKLIIFQETIIEKLKPNKFEPQLALIPVNIEQFVETNCQSQISKISTTVDKKSRSNLIKNLVEETFQSFKNEFNQEVLNIGEETTIHNLRKSIDQLLQKAIRTMILKNNVRVDGRKADDIRKLTSMIDVLPIVHGSAMFTRGETQVLSVLTLGALAEHQIIDGLGKEEYKRFIHHYNFPPFSVGETGRMGVPSRREIGHGALGEKALLQIIPLEKDFPYTIRLVSEVLASNGSTSQAAICASSMALMAGGVPIRAAIAGIAMGLIKEEKDFTILTDIQGLEDHLGDMDFKVAGTANGICALQMDIKITGIDFNIITQALEKARVARLQVLANMNEVIKKPRTTLAPNAPKIIQKLIPIDKIRDIIGVGGKVINKIITDCDNVKIDIEDDGRLMIYHNEQSAIDKAWQIIESIVNPVQIKIGSEFDSKVVKIVNFGVFVNLQDKIDGLIHISEFSKKFNKRIDNLNNVVKINDIIKVRVIKVEDNSKLSLEIIDK</sequence>
<dbReference type="RefSeq" id="WP_281749169.1">
    <property type="nucleotide sequence ID" value="NZ_AP026933.1"/>
</dbReference>
<comment type="subcellular location">
    <subcellularLocation>
        <location evidence="6">Cytoplasm</location>
    </subcellularLocation>
</comment>
<keyword evidence="6" id="KW-0479">Metal-binding</keyword>
<dbReference type="PANTHER" id="PTHR11252:SF0">
    <property type="entry name" value="POLYRIBONUCLEOTIDE NUCLEOTIDYLTRANSFERASE 1, MITOCHONDRIAL"/>
    <property type="match status" value="1"/>
</dbReference>
<dbReference type="NCBIfam" id="NF008805">
    <property type="entry name" value="PRK11824.1"/>
    <property type="match status" value="1"/>
</dbReference>
<dbReference type="CDD" id="cd11364">
    <property type="entry name" value="RNase_PH_PNPase_2"/>
    <property type="match status" value="1"/>
</dbReference>
<dbReference type="NCBIfam" id="TIGR03591">
    <property type="entry name" value="polynuc_phos"/>
    <property type="match status" value="1"/>
</dbReference>
<dbReference type="SMART" id="SM00316">
    <property type="entry name" value="S1"/>
    <property type="match status" value="1"/>
</dbReference>
<dbReference type="Gene3D" id="2.40.50.140">
    <property type="entry name" value="Nucleic acid-binding proteins"/>
    <property type="match status" value="1"/>
</dbReference>
<dbReference type="InterPro" id="IPR036612">
    <property type="entry name" value="KH_dom_type_1_sf"/>
</dbReference>
<evidence type="ECO:0000256" key="4">
    <source>
        <dbReference type="ARBA" id="ARBA00022695"/>
    </source>
</evidence>
<proteinExistence type="inferred from homology"/>
<dbReference type="Pfam" id="PF03725">
    <property type="entry name" value="RNase_PH_C"/>
    <property type="match status" value="1"/>
</dbReference>
<feature type="domain" description="S1 motif" evidence="7">
    <location>
        <begin position="631"/>
        <end position="702"/>
    </location>
</feature>
<evidence type="ECO:0000259" key="7">
    <source>
        <dbReference type="PROSITE" id="PS50126"/>
    </source>
</evidence>
<reference evidence="8 9" key="1">
    <citation type="journal article" date="2022" name="Front. Microbiol.">
        <title>Male-killing mechanisms vary between Spiroplasma species.</title>
        <authorList>
            <person name="Arai H."/>
            <person name="Inoue M."/>
            <person name="Kageyama D."/>
        </authorList>
    </citation>
    <scope>NUCLEOTIDE SEQUENCE [LARGE SCALE GENOMIC DNA]</scope>
    <source>
        <strain evidence="9">sHm</strain>
    </source>
</reference>
<evidence type="ECO:0000313" key="9">
    <source>
        <dbReference type="Proteomes" id="UP001163387"/>
    </source>
</evidence>
<dbReference type="SUPFAM" id="SSF55666">
    <property type="entry name" value="Ribonuclease PH domain 2-like"/>
    <property type="match status" value="2"/>
</dbReference>
<dbReference type="SMART" id="SM00322">
    <property type="entry name" value="KH"/>
    <property type="match status" value="1"/>
</dbReference>
<dbReference type="SUPFAM" id="SSF54791">
    <property type="entry name" value="Eukaryotic type KH-domain (KH-domain type I)"/>
    <property type="match status" value="1"/>
</dbReference>
<dbReference type="InterPro" id="IPR036456">
    <property type="entry name" value="PNPase_PH_RNA-bd_sf"/>
</dbReference>
<accession>A0ABM8BT26</accession>
<keyword evidence="3 6" id="KW-0808">Transferase</keyword>
<dbReference type="Gene3D" id="3.30.1370.10">
    <property type="entry name" value="K Homology domain, type 1"/>
    <property type="match status" value="1"/>
</dbReference>
<dbReference type="PANTHER" id="PTHR11252">
    <property type="entry name" value="POLYRIBONUCLEOTIDE NUCLEOTIDYLTRANSFERASE"/>
    <property type="match status" value="1"/>
</dbReference>
<dbReference type="SUPFAM" id="SSF50249">
    <property type="entry name" value="Nucleic acid-binding proteins"/>
    <property type="match status" value="1"/>
</dbReference>
<keyword evidence="4 6" id="KW-0548">Nucleotidyltransferase</keyword>
<keyword evidence="2 6" id="KW-0963">Cytoplasm</keyword>
<evidence type="ECO:0000256" key="5">
    <source>
        <dbReference type="ARBA" id="ARBA00022884"/>
    </source>
</evidence>
<dbReference type="InterPro" id="IPR036345">
    <property type="entry name" value="ExoRNase_PH_dom2_sf"/>
</dbReference>
<dbReference type="Proteomes" id="UP001163387">
    <property type="component" value="Chromosome"/>
</dbReference>
<comment type="similarity">
    <text evidence="1 6">Belongs to the polyribonucleotide nucleotidyltransferase family.</text>
</comment>
<dbReference type="PROSITE" id="PS50084">
    <property type="entry name" value="KH_TYPE_1"/>
    <property type="match status" value="1"/>
</dbReference>
<dbReference type="InterPro" id="IPR012162">
    <property type="entry name" value="PNPase"/>
</dbReference>
<comment type="catalytic activity">
    <reaction evidence="6">
        <text>RNA(n+1) + phosphate = RNA(n) + a ribonucleoside 5'-diphosphate</text>
        <dbReference type="Rhea" id="RHEA:22096"/>
        <dbReference type="Rhea" id="RHEA-COMP:14527"/>
        <dbReference type="Rhea" id="RHEA-COMP:17342"/>
        <dbReference type="ChEBI" id="CHEBI:43474"/>
        <dbReference type="ChEBI" id="CHEBI:57930"/>
        <dbReference type="ChEBI" id="CHEBI:140395"/>
        <dbReference type="EC" id="2.7.7.8"/>
    </reaction>
</comment>
<keyword evidence="9" id="KW-1185">Reference proteome</keyword>
<keyword evidence="5 6" id="KW-0694">RNA-binding</keyword>
<dbReference type="InterPro" id="IPR004088">
    <property type="entry name" value="KH_dom_type_1"/>
</dbReference>
<dbReference type="Pfam" id="PF01138">
    <property type="entry name" value="RNase_PH"/>
    <property type="match status" value="2"/>
</dbReference>
<dbReference type="SUPFAM" id="SSF54211">
    <property type="entry name" value="Ribosomal protein S5 domain 2-like"/>
    <property type="match status" value="2"/>
</dbReference>
<dbReference type="PIRSF" id="PIRSF005499">
    <property type="entry name" value="PNPase"/>
    <property type="match status" value="1"/>
</dbReference>
<dbReference type="EMBL" id="AP026933">
    <property type="protein sequence ID" value="BDT03005.1"/>
    <property type="molecule type" value="Genomic_DNA"/>
</dbReference>
<gene>
    <name evidence="6 8" type="primary">pnp</name>
    <name evidence="8" type="ORF">SHM_06510</name>
</gene>
<dbReference type="InterPro" id="IPR012340">
    <property type="entry name" value="NA-bd_OB-fold"/>
</dbReference>
<evidence type="ECO:0000256" key="3">
    <source>
        <dbReference type="ARBA" id="ARBA00022679"/>
    </source>
</evidence>
<name>A0ABM8BT26_9MOLU</name>
<dbReference type="InterPro" id="IPR004087">
    <property type="entry name" value="KH_dom"/>
</dbReference>
<keyword evidence="6" id="KW-0460">Magnesium</keyword>
<evidence type="ECO:0000256" key="6">
    <source>
        <dbReference type="HAMAP-Rule" id="MF_01595"/>
    </source>
</evidence>
<feature type="binding site" evidence="6">
    <location>
        <position position="498"/>
    </location>
    <ligand>
        <name>Mg(2+)</name>
        <dbReference type="ChEBI" id="CHEBI:18420"/>
    </ligand>
</feature>
<evidence type="ECO:0000256" key="2">
    <source>
        <dbReference type="ARBA" id="ARBA00022490"/>
    </source>
</evidence>
<dbReference type="Pfam" id="PF00013">
    <property type="entry name" value="KH_1"/>
    <property type="match status" value="1"/>
</dbReference>
<comment type="cofactor">
    <cofactor evidence="6">
        <name>Mg(2+)</name>
        <dbReference type="ChEBI" id="CHEBI:18420"/>
    </cofactor>
</comment>
<feature type="binding site" evidence="6">
    <location>
        <position position="492"/>
    </location>
    <ligand>
        <name>Mg(2+)</name>
        <dbReference type="ChEBI" id="CHEBI:18420"/>
    </ligand>
</feature>
<dbReference type="InterPro" id="IPR020568">
    <property type="entry name" value="Ribosomal_Su5_D2-typ_SF"/>
</dbReference>
<dbReference type="InterPro" id="IPR015848">
    <property type="entry name" value="PNPase_PH_RNA-bd_bac/org-type"/>
</dbReference>
<dbReference type="InterPro" id="IPR027408">
    <property type="entry name" value="PNPase/RNase_PH_dom_sf"/>
</dbReference>
<comment type="function">
    <text evidence="6">Involved in mRNA degradation. Catalyzes the phosphorolysis of single-stranded polyribonucleotides processively in the 3'- to 5'-direction.</text>
</comment>
<evidence type="ECO:0000256" key="1">
    <source>
        <dbReference type="ARBA" id="ARBA00007404"/>
    </source>
</evidence>
<dbReference type="Pfam" id="PF03726">
    <property type="entry name" value="PNPase"/>
    <property type="match status" value="1"/>
</dbReference>